<dbReference type="GO" id="GO:0008270">
    <property type="term" value="F:zinc ion binding"/>
    <property type="evidence" value="ECO:0007669"/>
    <property type="project" value="InterPro"/>
</dbReference>
<dbReference type="PRINTS" id="PR00765">
    <property type="entry name" value="CRBOXYPTASEA"/>
</dbReference>
<dbReference type="Proteomes" id="UP000271125">
    <property type="component" value="Unassembled WGS sequence"/>
</dbReference>
<keyword evidence="4" id="KW-0645">Protease</keyword>
<evidence type="ECO:0000256" key="6">
    <source>
        <dbReference type="ARBA" id="ARBA00022729"/>
    </source>
</evidence>
<name>A0A660SIU3_UNCT6</name>
<dbReference type="Pfam" id="PF20773">
    <property type="entry name" value="InhA-like_MAM"/>
    <property type="match status" value="1"/>
</dbReference>
<comment type="similarity">
    <text evidence="2 12">Belongs to the peptidase M14 family.</text>
</comment>
<dbReference type="PANTHER" id="PTHR11705:SF143">
    <property type="entry name" value="SLL0236 PROTEIN"/>
    <property type="match status" value="1"/>
</dbReference>
<gene>
    <name evidence="15" type="ORF">DRP43_03200</name>
</gene>
<keyword evidence="9" id="KW-0482">Metalloprotease</keyword>
<comment type="catalytic activity">
    <reaction evidence="10">
        <text>Releases a C-terminal residue, which may be hydrophobic or positively charged.</text>
        <dbReference type="EC" id="3.4.17.18"/>
    </reaction>
</comment>
<dbReference type="InterPro" id="IPR013783">
    <property type="entry name" value="Ig-like_fold"/>
</dbReference>
<keyword evidence="13" id="KW-1133">Transmembrane helix</keyword>
<keyword evidence="5" id="KW-0479">Metal-binding</keyword>
<evidence type="ECO:0000256" key="7">
    <source>
        <dbReference type="ARBA" id="ARBA00022801"/>
    </source>
</evidence>
<proteinExistence type="inferred from homology"/>
<keyword evidence="13" id="KW-0812">Transmembrane</keyword>
<dbReference type="InterPro" id="IPR036116">
    <property type="entry name" value="FN3_sf"/>
</dbReference>
<keyword evidence="6" id="KW-0732">Signal</keyword>
<dbReference type="CDD" id="cd03859">
    <property type="entry name" value="M14_CPT"/>
    <property type="match status" value="1"/>
</dbReference>
<keyword evidence="8" id="KW-0862">Zinc</keyword>
<evidence type="ECO:0000313" key="15">
    <source>
        <dbReference type="EMBL" id="RKX70583.1"/>
    </source>
</evidence>
<dbReference type="EC" id="3.4.17.18" evidence="11"/>
<dbReference type="GO" id="GO:0005615">
    <property type="term" value="C:extracellular space"/>
    <property type="evidence" value="ECO:0007669"/>
    <property type="project" value="TreeGrafter"/>
</dbReference>
<feature type="transmembrane region" description="Helical" evidence="13">
    <location>
        <begin position="6"/>
        <end position="22"/>
    </location>
</feature>
<reference evidence="15 16" key="1">
    <citation type="submission" date="2018-06" db="EMBL/GenBank/DDBJ databases">
        <title>Extensive metabolic versatility and redundancy in microbially diverse, dynamic hydrothermal sediments.</title>
        <authorList>
            <person name="Dombrowski N."/>
            <person name="Teske A."/>
            <person name="Baker B.J."/>
        </authorList>
    </citation>
    <scope>NUCLEOTIDE SEQUENCE [LARGE SCALE GENOMIC DNA]</scope>
    <source>
        <strain evidence="15">B10_G13</strain>
    </source>
</reference>
<dbReference type="Gene3D" id="3.40.630.10">
    <property type="entry name" value="Zn peptidases"/>
    <property type="match status" value="1"/>
</dbReference>
<evidence type="ECO:0000256" key="11">
    <source>
        <dbReference type="ARBA" id="ARBA00066554"/>
    </source>
</evidence>
<accession>A0A660SIU3</accession>
<dbReference type="PANTHER" id="PTHR11705">
    <property type="entry name" value="PROTEASE FAMILY M14 CARBOXYPEPTIDASE A,B"/>
    <property type="match status" value="1"/>
</dbReference>
<evidence type="ECO:0000256" key="9">
    <source>
        <dbReference type="ARBA" id="ARBA00023049"/>
    </source>
</evidence>
<dbReference type="GO" id="GO:0004181">
    <property type="term" value="F:metallocarboxypeptidase activity"/>
    <property type="evidence" value="ECO:0007669"/>
    <property type="project" value="InterPro"/>
</dbReference>
<sequence>MSTRELSRIILLTIIFISVFIYKTGGCMFKKILVLLFLLGFLNLYASNKMLVRIHTDDYRNLKSIDLKSIDIAGRKYNEYFDIVVTAEEYSKIIVSGLRSEIISEDIVKLKEEYRANYHSYDEVTGILRNLASTYPSICKLDSIGQSYEGRWVYAAKISDNPGMEDSTEPGILFDALHHSREWATIEAILFYADTLTKGYGNDPVITDLIDNNEIWLIPIVNVDGYVYDYPEQNMWRKNRKPFLGEIGTDPNRNYNGCLNGDPYGDWCSVPSGGSMSNNPSSDVFCGAYSGFADVVQSMMEFHRIHDINVNITYHSYAEEIIWPWAYNASTTYQPTPDSTVYENIANEMASRIQRVGGGNYVASGSLYPNTGTTRSWVYGYHHYLKGTSCLSYTIEIGTAFYQSVSDLDFISRENWEGALYLAQRADSIREFVLANVPSPSIYTQDSVASDTVIVNWFPIQPEWNHPDMWELEQLKDYSYSIDSMESGTGNWILSGFSQNSTRHYSGSYSFYSGSGNNISNVAMTKHPYLVCEGDSLSFWCWYDLETNYDVSVVEISTDKKEWIQIDERYSGTSGGWINRKYDLSNWVDKSVYIRFRISTDDGVLNEGFYIDDVYPVASFGSIYTISSTISDTFYTVSGLSNGKYYFRVRGYNARGWGNYSNIVKTVVNNQGVKNRDDDKNNLFLDVKSNLKNVVVYYSLLANTNVEVGIFDISGRMFKSIRRYDKMGNHKLNIDIKKSGIFFIKVRVANKEIIRKVVVLQ</sequence>
<dbReference type="GO" id="GO:0006508">
    <property type="term" value="P:proteolysis"/>
    <property type="evidence" value="ECO:0007669"/>
    <property type="project" value="UniProtKB-KW"/>
</dbReference>
<dbReference type="InterPro" id="IPR026444">
    <property type="entry name" value="Secre_tail"/>
</dbReference>
<dbReference type="AlphaFoldDB" id="A0A660SIU3"/>
<dbReference type="InterPro" id="IPR003961">
    <property type="entry name" value="FN3_dom"/>
</dbReference>
<evidence type="ECO:0000313" key="16">
    <source>
        <dbReference type="Proteomes" id="UP000271125"/>
    </source>
</evidence>
<feature type="active site" description="Proton donor/acceptor" evidence="12">
    <location>
        <position position="396"/>
    </location>
</feature>
<keyword evidence="13" id="KW-0472">Membrane</keyword>
<dbReference type="InterPro" id="IPR033810">
    <property type="entry name" value="Carboxypeptidase_T"/>
</dbReference>
<evidence type="ECO:0000256" key="4">
    <source>
        <dbReference type="ARBA" id="ARBA00022670"/>
    </source>
</evidence>
<keyword evidence="3" id="KW-0121">Carboxypeptidase</keyword>
<organism evidence="15 16">
    <name type="scientific">candidate division TA06 bacterium</name>
    <dbReference type="NCBI Taxonomy" id="2250710"/>
    <lineage>
        <taxon>Bacteria</taxon>
        <taxon>Bacteria division TA06</taxon>
    </lineage>
</organism>
<evidence type="ECO:0000256" key="13">
    <source>
        <dbReference type="SAM" id="Phobius"/>
    </source>
</evidence>
<evidence type="ECO:0000256" key="3">
    <source>
        <dbReference type="ARBA" id="ARBA00022645"/>
    </source>
</evidence>
<dbReference type="SUPFAM" id="SSF49265">
    <property type="entry name" value="Fibronectin type III"/>
    <property type="match status" value="1"/>
</dbReference>
<protein>
    <recommendedName>
        <fullName evidence="11">carboxypeptidase T</fullName>
        <ecNumber evidence="11">3.4.17.18</ecNumber>
    </recommendedName>
</protein>
<dbReference type="SUPFAM" id="SSF53187">
    <property type="entry name" value="Zn-dependent exopeptidases"/>
    <property type="match status" value="1"/>
</dbReference>
<keyword evidence="7" id="KW-0378">Hydrolase</keyword>
<evidence type="ECO:0000256" key="5">
    <source>
        <dbReference type="ARBA" id="ARBA00022723"/>
    </source>
</evidence>
<dbReference type="CDD" id="cd00063">
    <property type="entry name" value="FN3"/>
    <property type="match status" value="1"/>
</dbReference>
<comment type="caution">
    <text evidence="15">The sequence shown here is derived from an EMBL/GenBank/DDBJ whole genome shotgun (WGS) entry which is preliminary data.</text>
</comment>
<dbReference type="InterPro" id="IPR000834">
    <property type="entry name" value="Peptidase_M14"/>
</dbReference>
<dbReference type="PROSITE" id="PS52035">
    <property type="entry name" value="PEPTIDASE_M14"/>
    <property type="match status" value="1"/>
</dbReference>
<dbReference type="Gene3D" id="2.60.40.10">
    <property type="entry name" value="Immunoglobulins"/>
    <property type="match status" value="1"/>
</dbReference>
<dbReference type="FunFam" id="3.40.630.10:FF:000084">
    <property type="entry name" value="Carboxypeptidase B2"/>
    <property type="match status" value="1"/>
</dbReference>
<dbReference type="InterPro" id="IPR057247">
    <property type="entry name" value="CARBOXYPEPT_ZN_2"/>
</dbReference>
<evidence type="ECO:0000259" key="14">
    <source>
        <dbReference type="PROSITE" id="PS52035"/>
    </source>
</evidence>
<comment type="cofactor">
    <cofactor evidence="1">
        <name>Zn(2+)</name>
        <dbReference type="ChEBI" id="CHEBI:29105"/>
    </cofactor>
</comment>
<evidence type="ECO:0000256" key="12">
    <source>
        <dbReference type="PROSITE-ProRule" id="PRU01379"/>
    </source>
</evidence>
<dbReference type="SMART" id="SM00631">
    <property type="entry name" value="Zn_pept"/>
    <property type="match status" value="1"/>
</dbReference>
<evidence type="ECO:0000256" key="2">
    <source>
        <dbReference type="ARBA" id="ARBA00005988"/>
    </source>
</evidence>
<dbReference type="EMBL" id="QNBD01000128">
    <property type="protein sequence ID" value="RKX70583.1"/>
    <property type="molecule type" value="Genomic_DNA"/>
</dbReference>
<evidence type="ECO:0000256" key="10">
    <source>
        <dbReference type="ARBA" id="ARBA00050859"/>
    </source>
</evidence>
<evidence type="ECO:0000256" key="8">
    <source>
        <dbReference type="ARBA" id="ARBA00022833"/>
    </source>
</evidence>
<evidence type="ECO:0000256" key="1">
    <source>
        <dbReference type="ARBA" id="ARBA00001947"/>
    </source>
</evidence>
<dbReference type="Pfam" id="PF00246">
    <property type="entry name" value="Peptidase_M14"/>
    <property type="match status" value="1"/>
</dbReference>
<feature type="domain" description="Peptidase M14" evidence="14">
    <location>
        <begin position="117"/>
        <end position="426"/>
    </location>
</feature>
<dbReference type="NCBIfam" id="TIGR04183">
    <property type="entry name" value="Por_Secre_tail"/>
    <property type="match status" value="1"/>
</dbReference>
<dbReference type="PROSITE" id="PS00133">
    <property type="entry name" value="CARBOXYPEPT_ZN_2"/>
    <property type="match status" value="1"/>
</dbReference>